<evidence type="ECO:0000313" key="3">
    <source>
        <dbReference type="Proteomes" id="UP001215280"/>
    </source>
</evidence>
<dbReference type="EMBL" id="JARJLG010000006">
    <property type="protein sequence ID" value="KAJ7780067.1"/>
    <property type="molecule type" value="Genomic_DNA"/>
</dbReference>
<dbReference type="AlphaFoldDB" id="A0AAD7K7Y3"/>
<reference evidence="2" key="1">
    <citation type="submission" date="2023-03" db="EMBL/GenBank/DDBJ databases">
        <title>Massive genome expansion in bonnet fungi (Mycena s.s.) driven by repeated elements and novel gene families across ecological guilds.</title>
        <authorList>
            <consortium name="Lawrence Berkeley National Laboratory"/>
            <person name="Harder C.B."/>
            <person name="Miyauchi S."/>
            <person name="Viragh M."/>
            <person name="Kuo A."/>
            <person name="Thoen E."/>
            <person name="Andreopoulos B."/>
            <person name="Lu D."/>
            <person name="Skrede I."/>
            <person name="Drula E."/>
            <person name="Henrissat B."/>
            <person name="Morin E."/>
            <person name="Kohler A."/>
            <person name="Barry K."/>
            <person name="LaButti K."/>
            <person name="Morin E."/>
            <person name="Salamov A."/>
            <person name="Lipzen A."/>
            <person name="Mereny Z."/>
            <person name="Hegedus B."/>
            <person name="Baldrian P."/>
            <person name="Stursova M."/>
            <person name="Weitz H."/>
            <person name="Taylor A."/>
            <person name="Grigoriev I.V."/>
            <person name="Nagy L.G."/>
            <person name="Martin F."/>
            <person name="Kauserud H."/>
        </authorList>
    </citation>
    <scope>NUCLEOTIDE SEQUENCE</scope>
    <source>
        <strain evidence="2">CBHHK188m</strain>
    </source>
</reference>
<keyword evidence="1" id="KW-0732">Signal</keyword>
<feature type="chain" id="PRO_5041995513" evidence="1">
    <location>
        <begin position="22"/>
        <end position="85"/>
    </location>
</feature>
<feature type="signal peptide" evidence="1">
    <location>
        <begin position="1"/>
        <end position="21"/>
    </location>
</feature>
<dbReference type="PANTHER" id="PTHR37475">
    <property type="entry name" value="ZYGOTE-SPECIFIC CLASS V COPY B GENE PROTEIN"/>
    <property type="match status" value="1"/>
</dbReference>
<keyword evidence="3" id="KW-1185">Reference proteome</keyword>
<evidence type="ECO:0000256" key="1">
    <source>
        <dbReference type="SAM" id="SignalP"/>
    </source>
</evidence>
<organism evidence="2 3">
    <name type="scientific">Mycena maculata</name>
    <dbReference type="NCBI Taxonomy" id="230809"/>
    <lineage>
        <taxon>Eukaryota</taxon>
        <taxon>Fungi</taxon>
        <taxon>Dikarya</taxon>
        <taxon>Basidiomycota</taxon>
        <taxon>Agaricomycotina</taxon>
        <taxon>Agaricomycetes</taxon>
        <taxon>Agaricomycetidae</taxon>
        <taxon>Agaricales</taxon>
        <taxon>Marasmiineae</taxon>
        <taxon>Mycenaceae</taxon>
        <taxon>Mycena</taxon>
    </lineage>
</organism>
<proteinExistence type="predicted"/>
<name>A0AAD7K7Y3_9AGAR</name>
<accession>A0AAD7K7Y3</accession>
<protein>
    <submittedName>
        <fullName evidence="2">Uncharacterized protein</fullName>
    </submittedName>
</protein>
<comment type="caution">
    <text evidence="2">The sequence shown here is derived from an EMBL/GenBank/DDBJ whole genome shotgun (WGS) entry which is preliminary data.</text>
</comment>
<sequence>MPTFKALLSVIIVAAILLVQGGPLAYGECQTGCNNLTVACYSRAGLVFGTVVAEPAAPAAALVCNKALSTCSSVCAKETLSAPTQ</sequence>
<evidence type="ECO:0000313" key="2">
    <source>
        <dbReference type="EMBL" id="KAJ7780067.1"/>
    </source>
</evidence>
<dbReference type="PANTHER" id="PTHR37475:SF1">
    <property type="entry name" value="ZYGOTE-SPECIFIC PROTEIN"/>
    <property type="match status" value="1"/>
</dbReference>
<dbReference type="Proteomes" id="UP001215280">
    <property type="component" value="Unassembled WGS sequence"/>
</dbReference>
<gene>
    <name evidence="2" type="ORF">DFH07DRAFT_462579</name>
</gene>